<dbReference type="EMBL" id="LR798360">
    <property type="protein sequence ID" value="CAB5226467.1"/>
    <property type="molecule type" value="Genomic_DNA"/>
</dbReference>
<keyword evidence="1" id="KW-1133">Transmembrane helix</keyword>
<reference evidence="2" key="1">
    <citation type="submission" date="2020-05" db="EMBL/GenBank/DDBJ databases">
        <authorList>
            <person name="Chiriac C."/>
            <person name="Salcher M."/>
            <person name="Ghai R."/>
            <person name="Kavagutti S V."/>
        </authorList>
    </citation>
    <scope>NUCLEOTIDE SEQUENCE</scope>
</reference>
<gene>
    <name evidence="2" type="ORF">UFOVP760_241</name>
</gene>
<keyword evidence="1" id="KW-0472">Membrane</keyword>
<sequence>MSQTARNSDIIKLRSEMDHLYKTVYQGNGKPSIVNQITSIEHRLDSLEEKLETSFKAMDTEMGLKFDRITDVVNERFSHISYQITNEFEAKKTHASGKYQFKTSVTTAAIATITTFGALFISHFLKLTGH</sequence>
<proteinExistence type="predicted"/>
<keyword evidence="1" id="KW-0812">Transmembrane</keyword>
<protein>
    <submittedName>
        <fullName evidence="2">Uncharacterized protein</fullName>
    </submittedName>
</protein>
<accession>A0A6J7XF56</accession>
<name>A0A6J7XF56_9CAUD</name>
<feature type="transmembrane region" description="Helical" evidence="1">
    <location>
        <begin position="105"/>
        <end position="125"/>
    </location>
</feature>
<evidence type="ECO:0000313" key="2">
    <source>
        <dbReference type="EMBL" id="CAB5226467.1"/>
    </source>
</evidence>
<evidence type="ECO:0000256" key="1">
    <source>
        <dbReference type="SAM" id="Phobius"/>
    </source>
</evidence>
<organism evidence="2">
    <name type="scientific">uncultured Caudovirales phage</name>
    <dbReference type="NCBI Taxonomy" id="2100421"/>
    <lineage>
        <taxon>Viruses</taxon>
        <taxon>Duplodnaviria</taxon>
        <taxon>Heunggongvirae</taxon>
        <taxon>Uroviricota</taxon>
        <taxon>Caudoviricetes</taxon>
        <taxon>Peduoviridae</taxon>
        <taxon>Maltschvirus</taxon>
        <taxon>Maltschvirus maltsch</taxon>
    </lineage>
</organism>